<dbReference type="Proteomes" id="UP000298493">
    <property type="component" value="Unassembled WGS sequence"/>
</dbReference>
<sequence length="114" mass="12640">MDISSCSRSPKAKLPPTKVASSVGSARIFHIAENSQTDDEVFEKIISEMQDGSWTIDEKGAVIGPWLTEALDELDHGEDSDEQRNENNKHDEGNGEDESHMVKGKKERKSRAKA</sequence>
<feature type="compositionally biased region" description="Acidic residues" evidence="1">
    <location>
        <begin position="71"/>
        <end position="81"/>
    </location>
</feature>
<feature type="compositionally biased region" description="Basic and acidic residues" evidence="1">
    <location>
        <begin position="82"/>
        <end position="101"/>
    </location>
</feature>
<protein>
    <submittedName>
        <fullName evidence="2">Uncharacterized protein</fullName>
    </submittedName>
</protein>
<evidence type="ECO:0000256" key="1">
    <source>
        <dbReference type="SAM" id="MobiDB-lite"/>
    </source>
</evidence>
<accession>A0A4Z1NML0</accession>
<dbReference type="EMBL" id="SNSC02000019">
    <property type="protein sequence ID" value="TID15983.1"/>
    <property type="molecule type" value="Genomic_DNA"/>
</dbReference>
<name>A0A4Z1NML0_9PEZI</name>
<comment type="caution">
    <text evidence="2">The sequence shown here is derived from an EMBL/GenBank/DDBJ whole genome shotgun (WGS) entry which is preliminary data.</text>
</comment>
<proteinExistence type="predicted"/>
<keyword evidence="3" id="KW-1185">Reference proteome</keyword>
<feature type="region of interest" description="Disordered" evidence="1">
    <location>
        <begin position="1"/>
        <end position="23"/>
    </location>
</feature>
<organism evidence="2 3">
    <name type="scientific">Venturia nashicola</name>
    <dbReference type="NCBI Taxonomy" id="86259"/>
    <lineage>
        <taxon>Eukaryota</taxon>
        <taxon>Fungi</taxon>
        <taxon>Dikarya</taxon>
        <taxon>Ascomycota</taxon>
        <taxon>Pezizomycotina</taxon>
        <taxon>Dothideomycetes</taxon>
        <taxon>Pleosporomycetidae</taxon>
        <taxon>Venturiales</taxon>
        <taxon>Venturiaceae</taxon>
        <taxon>Venturia</taxon>
    </lineage>
</organism>
<reference evidence="2 3" key="1">
    <citation type="submission" date="2019-04" db="EMBL/GenBank/DDBJ databases">
        <title>High contiguity whole genome sequence and gene annotation resource for two Venturia nashicola isolates.</title>
        <authorList>
            <person name="Prokchorchik M."/>
            <person name="Won K."/>
            <person name="Lee Y."/>
            <person name="Choi E.D."/>
            <person name="Segonzac C."/>
            <person name="Sohn K.H."/>
        </authorList>
    </citation>
    <scope>NUCLEOTIDE SEQUENCE [LARGE SCALE GENOMIC DNA]</scope>
    <source>
        <strain evidence="2 3">PRI2</strain>
    </source>
</reference>
<evidence type="ECO:0000313" key="2">
    <source>
        <dbReference type="EMBL" id="TID15983.1"/>
    </source>
</evidence>
<feature type="compositionally biased region" description="Basic residues" evidence="1">
    <location>
        <begin position="102"/>
        <end position="114"/>
    </location>
</feature>
<dbReference type="AlphaFoldDB" id="A0A4Z1NML0"/>
<gene>
    <name evidence="2" type="ORF">E6O75_ATG09041</name>
</gene>
<feature type="region of interest" description="Disordered" evidence="1">
    <location>
        <begin position="71"/>
        <end position="114"/>
    </location>
</feature>
<evidence type="ECO:0000313" key="3">
    <source>
        <dbReference type="Proteomes" id="UP000298493"/>
    </source>
</evidence>